<gene>
    <name evidence="8" type="ORF">FB468_1585</name>
</gene>
<dbReference type="EMBL" id="VFON01000001">
    <property type="protein sequence ID" value="TQL43559.1"/>
    <property type="molecule type" value="Genomic_DNA"/>
</dbReference>
<evidence type="ECO:0000256" key="7">
    <source>
        <dbReference type="SAM" id="SignalP"/>
    </source>
</evidence>
<keyword evidence="3" id="KW-0472">Membrane</keyword>
<evidence type="ECO:0000256" key="1">
    <source>
        <dbReference type="ARBA" id="ARBA00022475"/>
    </source>
</evidence>
<keyword evidence="1" id="KW-1003">Cell membrane</keyword>
<evidence type="ECO:0000256" key="3">
    <source>
        <dbReference type="ARBA" id="ARBA00023136"/>
    </source>
</evidence>
<evidence type="ECO:0000313" key="9">
    <source>
        <dbReference type="Proteomes" id="UP000319094"/>
    </source>
</evidence>
<protein>
    <submittedName>
        <fullName evidence="8">LppP/LprE lipoprotein</fullName>
    </submittedName>
</protein>
<dbReference type="RefSeq" id="WP_141886857.1">
    <property type="nucleotide sequence ID" value="NZ_BAAAUY010000002.1"/>
</dbReference>
<evidence type="ECO:0000256" key="5">
    <source>
        <dbReference type="ARBA" id="ARBA00023288"/>
    </source>
</evidence>
<organism evidence="8 9">
    <name type="scientific">Leucobacter komagatae</name>
    <dbReference type="NCBI Taxonomy" id="55969"/>
    <lineage>
        <taxon>Bacteria</taxon>
        <taxon>Bacillati</taxon>
        <taxon>Actinomycetota</taxon>
        <taxon>Actinomycetes</taxon>
        <taxon>Micrococcales</taxon>
        <taxon>Microbacteriaceae</taxon>
        <taxon>Leucobacter</taxon>
    </lineage>
</organism>
<dbReference type="OrthoDB" id="4990759at2"/>
<feature type="signal peptide" evidence="7">
    <location>
        <begin position="1"/>
        <end position="26"/>
    </location>
</feature>
<comment type="caution">
    <text evidence="8">The sequence shown here is derived from an EMBL/GenBank/DDBJ whole genome shotgun (WGS) entry which is preliminary data.</text>
</comment>
<evidence type="ECO:0000256" key="4">
    <source>
        <dbReference type="ARBA" id="ARBA00023139"/>
    </source>
</evidence>
<dbReference type="PROSITE" id="PS51257">
    <property type="entry name" value="PROKAR_LIPOPROTEIN"/>
    <property type="match status" value="1"/>
</dbReference>
<reference evidence="8 9" key="1">
    <citation type="submission" date="2019-06" db="EMBL/GenBank/DDBJ databases">
        <title>Sequencing the genomes of 1000 actinobacteria strains.</title>
        <authorList>
            <person name="Klenk H.-P."/>
        </authorList>
    </citation>
    <scope>NUCLEOTIDE SEQUENCE [LARGE SCALE GENOMIC DNA]</scope>
    <source>
        <strain evidence="8 9">DSM 8803</strain>
    </source>
</reference>
<keyword evidence="2 7" id="KW-0732">Signal</keyword>
<keyword evidence="5 8" id="KW-0449">Lipoprotein</keyword>
<evidence type="ECO:0000256" key="2">
    <source>
        <dbReference type="ARBA" id="ARBA00022729"/>
    </source>
</evidence>
<proteinExistence type="predicted"/>
<keyword evidence="9" id="KW-1185">Reference proteome</keyword>
<accession>A0A542Y656</accession>
<feature type="chain" id="PRO_5022171412" evidence="7">
    <location>
        <begin position="27"/>
        <end position="350"/>
    </location>
</feature>
<dbReference type="AlphaFoldDB" id="A0A542Y656"/>
<dbReference type="InterPro" id="IPR025971">
    <property type="entry name" value="LppP/LprE"/>
</dbReference>
<evidence type="ECO:0000313" key="8">
    <source>
        <dbReference type="EMBL" id="TQL43559.1"/>
    </source>
</evidence>
<dbReference type="Pfam" id="PF14041">
    <property type="entry name" value="Lipoprotein_21"/>
    <property type="match status" value="1"/>
</dbReference>
<sequence>MRQRHASAWVAAALGALFIALTPFLAACQSQPEEREDTGATPTPPGLVDTGAGTGESAAITIPQCDAVNPAAEAEQTDFLTSFGRERITAKFGETDRAMFNEFATPGALTAVKSVVQERSCNWVIYLDSVYLYQLTAELPQSAMQPLINDLRGADFAESTRGPATVFTKTIATGDMRGAIGVSHSFVGDVWIVLIENAANSYEQSAVDAILAANPSLARTVTTSCVDHAAKPAIERAAAQLAAAGDHGHDVHRAIELAEHTFDACMPLSWALLPASADRDSTAARVLLFHYGDFVGSDSDTALEGTVTVTRVSKYALRADYQSDAGDAHSTFTWAPETKSVVREGALPPT</sequence>
<evidence type="ECO:0000256" key="6">
    <source>
        <dbReference type="SAM" id="MobiDB-lite"/>
    </source>
</evidence>
<name>A0A542Y656_9MICO</name>
<dbReference type="Proteomes" id="UP000319094">
    <property type="component" value="Unassembled WGS sequence"/>
</dbReference>
<keyword evidence="4" id="KW-0564">Palmitate</keyword>
<feature type="region of interest" description="Disordered" evidence="6">
    <location>
        <begin position="30"/>
        <end position="53"/>
    </location>
</feature>